<reference evidence="1" key="2">
    <citation type="journal article" date="2023" name="IMA Fungus">
        <title>Comparative genomic study of the Penicillium genus elucidates a diverse pangenome and 15 lateral gene transfer events.</title>
        <authorList>
            <person name="Petersen C."/>
            <person name="Sorensen T."/>
            <person name="Nielsen M.R."/>
            <person name="Sondergaard T.E."/>
            <person name="Sorensen J.L."/>
            <person name="Fitzpatrick D.A."/>
            <person name="Frisvad J.C."/>
            <person name="Nielsen K.L."/>
        </authorList>
    </citation>
    <scope>NUCLEOTIDE SEQUENCE</scope>
    <source>
        <strain evidence="1">IBT 3081</strain>
    </source>
</reference>
<dbReference type="AlphaFoldDB" id="A0A9W9SD34"/>
<evidence type="ECO:0000313" key="2">
    <source>
        <dbReference type="Proteomes" id="UP001147752"/>
    </source>
</evidence>
<dbReference type="EMBL" id="JAPZBT010000002">
    <property type="protein sequence ID" value="KAJ5375780.1"/>
    <property type="molecule type" value="Genomic_DNA"/>
</dbReference>
<sequence length="73" mass="8713">MEEHKAEWKLFFYPNLEDDDLDPSTWNEIEILQEFVERFGTTNAILVDDAARRFMLLCNEDDMIQERQSQALS</sequence>
<evidence type="ECO:0000313" key="1">
    <source>
        <dbReference type="EMBL" id="KAJ5375780.1"/>
    </source>
</evidence>
<dbReference type="RefSeq" id="XP_056581766.1">
    <property type="nucleotide sequence ID" value="XM_056725516.1"/>
</dbReference>
<proteinExistence type="predicted"/>
<keyword evidence="2" id="KW-1185">Reference proteome</keyword>
<dbReference type="GeneID" id="81464699"/>
<organism evidence="1 2">
    <name type="scientific">Penicillium concentricum</name>
    <dbReference type="NCBI Taxonomy" id="293559"/>
    <lineage>
        <taxon>Eukaryota</taxon>
        <taxon>Fungi</taxon>
        <taxon>Dikarya</taxon>
        <taxon>Ascomycota</taxon>
        <taxon>Pezizomycotina</taxon>
        <taxon>Eurotiomycetes</taxon>
        <taxon>Eurotiomycetidae</taxon>
        <taxon>Eurotiales</taxon>
        <taxon>Aspergillaceae</taxon>
        <taxon>Penicillium</taxon>
    </lineage>
</organism>
<gene>
    <name evidence="1" type="ORF">N7517_007786</name>
</gene>
<protein>
    <submittedName>
        <fullName evidence="1">Uncharacterized protein</fullName>
    </submittedName>
</protein>
<reference evidence="1" key="1">
    <citation type="submission" date="2022-12" db="EMBL/GenBank/DDBJ databases">
        <authorList>
            <person name="Petersen C."/>
        </authorList>
    </citation>
    <scope>NUCLEOTIDE SEQUENCE</scope>
    <source>
        <strain evidence="1">IBT 3081</strain>
    </source>
</reference>
<dbReference type="OrthoDB" id="3350591at2759"/>
<comment type="caution">
    <text evidence="1">The sequence shown here is derived from an EMBL/GenBank/DDBJ whole genome shotgun (WGS) entry which is preliminary data.</text>
</comment>
<name>A0A9W9SD34_9EURO</name>
<accession>A0A9W9SD34</accession>
<dbReference type="Proteomes" id="UP001147752">
    <property type="component" value="Unassembled WGS sequence"/>
</dbReference>